<dbReference type="Proteomes" id="UP000438429">
    <property type="component" value="Unassembled WGS sequence"/>
</dbReference>
<dbReference type="EMBL" id="VEVO01000020">
    <property type="protein sequence ID" value="KAF0025151.1"/>
    <property type="molecule type" value="Genomic_DNA"/>
</dbReference>
<comment type="caution">
    <text evidence="1">The sequence shown here is derived from an EMBL/GenBank/DDBJ whole genome shotgun (WGS) entry which is preliminary data.</text>
</comment>
<gene>
    <name evidence="1" type="ORF">F2P81_022032</name>
</gene>
<proteinExistence type="predicted"/>
<evidence type="ECO:0000313" key="1">
    <source>
        <dbReference type="EMBL" id="KAF0025151.1"/>
    </source>
</evidence>
<organism evidence="1 2">
    <name type="scientific">Scophthalmus maximus</name>
    <name type="common">Turbot</name>
    <name type="synonym">Psetta maxima</name>
    <dbReference type="NCBI Taxonomy" id="52904"/>
    <lineage>
        <taxon>Eukaryota</taxon>
        <taxon>Metazoa</taxon>
        <taxon>Chordata</taxon>
        <taxon>Craniata</taxon>
        <taxon>Vertebrata</taxon>
        <taxon>Euteleostomi</taxon>
        <taxon>Actinopterygii</taxon>
        <taxon>Neopterygii</taxon>
        <taxon>Teleostei</taxon>
        <taxon>Neoteleostei</taxon>
        <taxon>Acanthomorphata</taxon>
        <taxon>Carangaria</taxon>
        <taxon>Pleuronectiformes</taxon>
        <taxon>Pleuronectoidei</taxon>
        <taxon>Scophthalmidae</taxon>
        <taxon>Scophthalmus</taxon>
    </lineage>
</organism>
<accession>A0A6A4S1U4</accession>
<reference evidence="1 2" key="1">
    <citation type="submission" date="2019-06" db="EMBL/GenBank/DDBJ databases">
        <title>Draft genomes of female and male turbot (Scophthalmus maximus).</title>
        <authorList>
            <person name="Xu H."/>
            <person name="Xu X.-W."/>
            <person name="Shao C."/>
            <person name="Chen S."/>
        </authorList>
    </citation>
    <scope>NUCLEOTIDE SEQUENCE [LARGE SCALE GENOMIC DNA]</scope>
    <source>
        <strain evidence="1">Ysfricsl-2016a</strain>
        <tissue evidence="1">Blood</tissue>
    </source>
</reference>
<dbReference type="AlphaFoldDB" id="A0A6A4S1U4"/>
<evidence type="ECO:0000313" key="2">
    <source>
        <dbReference type="Proteomes" id="UP000438429"/>
    </source>
</evidence>
<name>A0A6A4S1U4_SCOMX</name>
<sequence>MRSAERSAVRRSHRSTPTLRKGMVNVIHIFHCGHRDARLRELGKASAQTVATRNLHEQLVRANPDLHWKLEKKWTREIELQHMAFRPDRPGADSLSTIMDRGTRMKECEILRDDYLQKFRLYTVWGPKCLQKQQQNYRALPCPPPLMTELYETYKSTDCASRSGQLQLVLSEKATQCYYCVKAPVSN</sequence>
<protein>
    <submittedName>
        <fullName evidence="1">Uncharacterized protein</fullName>
    </submittedName>
</protein>